<keyword evidence="1" id="KW-0732">Signal</keyword>
<feature type="chain" id="PRO_5045849138" evidence="1">
    <location>
        <begin position="40"/>
        <end position="190"/>
    </location>
</feature>
<sequence>MRKWNKSTSGTKKLRNGVAFAVTTAFGAAALVFAVPANAAPARVTEAAPTVTLAGGASAQRLDVINKKITKDYTNKSKQLSSCSVGTSGAKCSATANRAFTNTWQTSMGITVKALSTSLGFSHAATTAYSTTCHSPTMKKGQTWRMYPRGTHASYKIRKTTATQFRTTTQTSGTLTSFKASHNAIYCELK</sequence>
<protein>
    <submittedName>
        <fullName evidence="2">Uncharacterized protein</fullName>
    </submittedName>
</protein>
<organism evidence="2 3">
    <name type="scientific">Gryllotalpicola reticulitermitis</name>
    <dbReference type="NCBI Taxonomy" id="1184153"/>
    <lineage>
        <taxon>Bacteria</taxon>
        <taxon>Bacillati</taxon>
        <taxon>Actinomycetota</taxon>
        <taxon>Actinomycetes</taxon>
        <taxon>Micrococcales</taxon>
        <taxon>Microbacteriaceae</taxon>
        <taxon>Gryllotalpicola</taxon>
    </lineage>
</organism>
<reference evidence="3" key="1">
    <citation type="journal article" date="2019" name="Int. J. Syst. Evol. Microbiol.">
        <title>The Global Catalogue of Microorganisms (GCM) 10K type strain sequencing project: providing services to taxonomists for standard genome sequencing and annotation.</title>
        <authorList>
            <consortium name="The Broad Institute Genomics Platform"/>
            <consortium name="The Broad Institute Genome Sequencing Center for Infectious Disease"/>
            <person name="Wu L."/>
            <person name="Ma J."/>
        </authorList>
    </citation>
    <scope>NUCLEOTIDE SEQUENCE [LARGE SCALE GENOMIC DNA]</scope>
    <source>
        <strain evidence="3">CGMCC 1.10363</strain>
    </source>
</reference>
<dbReference type="EMBL" id="JBHSCN010000005">
    <property type="protein sequence ID" value="MFC4243482.1"/>
    <property type="molecule type" value="Genomic_DNA"/>
</dbReference>
<dbReference type="Proteomes" id="UP001595900">
    <property type="component" value="Unassembled WGS sequence"/>
</dbReference>
<dbReference type="RefSeq" id="WP_390228539.1">
    <property type="nucleotide sequence ID" value="NZ_JBHSCN010000005.1"/>
</dbReference>
<gene>
    <name evidence="2" type="ORF">ACFOYW_08855</name>
</gene>
<feature type="signal peptide" evidence="1">
    <location>
        <begin position="1"/>
        <end position="39"/>
    </location>
</feature>
<evidence type="ECO:0000313" key="3">
    <source>
        <dbReference type="Proteomes" id="UP001595900"/>
    </source>
</evidence>
<evidence type="ECO:0000256" key="1">
    <source>
        <dbReference type="SAM" id="SignalP"/>
    </source>
</evidence>
<accession>A0ABV8Q643</accession>
<proteinExistence type="predicted"/>
<name>A0ABV8Q643_9MICO</name>
<comment type="caution">
    <text evidence="2">The sequence shown here is derived from an EMBL/GenBank/DDBJ whole genome shotgun (WGS) entry which is preliminary data.</text>
</comment>
<keyword evidence="3" id="KW-1185">Reference proteome</keyword>
<evidence type="ECO:0000313" key="2">
    <source>
        <dbReference type="EMBL" id="MFC4243482.1"/>
    </source>
</evidence>